<name>A0A1H8ZXQ9_9BACI</name>
<dbReference type="InterPro" id="IPR018152">
    <property type="entry name" value="SOD_Cu/Zn_BS"/>
</dbReference>
<feature type="signal peptide" evidence="4">
    <location>
        <begin position="1"/>
        <end position="21"/>
    </location>
</feature>
<organism evidence="6 7">
    <name type="scientific">Virgibacillus subterraneus</name>
    <dbReference type="NCBI Taxonomy" id="621109"/>
    <lineage>
        <taxon>Bacteria</taxon>
        <taxon>Bacillati</taxon>
        <taxon>Bacillota</taxon>
        <taxon>Bacilli</taxon>
        <taxon>Bacillales</taxon>
        <taxon>Bacillaceae</taxon>
        <taxon>Virgibacillus</taxon>
    </lineage>
</organism>
<protein>
    <recommendedName>
        <fullName evidence="3">Superoxide dismutase [Cu-Zn]</fullName>
        <ecNumber evidence="3">1.15.1.1</ecNumber>
    </recommendedName>
</protein>
<accession>A0A1H8ZXQ9</accession>
<dbReference type="InterPro" id="IPR036423">
    <property type="entry name" value="SOD-like_Cu/Zn_dom_sf"/>
</dbReference>
<dbReference type="RefSeq" id="WP_092502129.1">
    <property type="nucleotide sequence ID" value="NZ_FOEH01000001.1"/>
</dbReference>
<dbReference type="PROSITE" id="PS00332">
    <property type="entry name" value="SOD_CU_ZN_2"/>
    <property type="match status" value="1"/>
</dbReference>
<dbReference type="SUPFAM" id="SSF49329">
    <property type="entry name" value="Cu,Zn superoxide dismutase-like"/>
    <property type="match status" value="1"/>
</dbReference>
<dbReference type="PROSITE" id="PS51257">
    <property type="entry name" value="PROKAR_LIPOPROTEIN"/>
    <property type="match status" value="1"/>
</dbReference>
<keyword evidence="4" id="KW-0732">Signal</keyword>
<feature type="chain" id="PRO_5046803388" description="Superoxide dismutase [Cu-Zn]" evidence="4">
    <location>
        <begin position="22"/>
        <end position="198"/>
    </location>
</feature>
<dbReference type="PRINTS" id="PR00068">
    <property type="entry name" value="CUZNDISMTASE"/>
</dbReference>
<keyword evidence="3" id="KW-0186">Copper</keyword>
<evidence type="ECO:0000256" key="1">
    <source>
        <dbReference type="ARBA" id="ARBA00010457"/>
    </source>
</evidence>
<evidence type="ECO:0000256" key="2">
    <source>
        <dbReference type="ARBA" id="ARBA00024900"/>
    </source>
</evidence>
<evidence type="ECO:0000256" key="4">
    <source>
        <dbReference type="SAM" id="SignalP"/>
    </source>
</evidence>
<dbReference type="EMBL" id="FOEH01000001">
    <property type="protein sequence ID" value="SEP69219.1"/>
    <property type="molecule type" value="Genomic_DNA"/>
</dbReference>
<dbReference type="CDD" id="cd00305">
    <property type="entry name" value="Cu-Zn_Superoxide_Dismutase"/>
    <property type="match status" value="1"/>
</dbReference>
<dbReference type="InterPro" id="IPR024134">
    <property type="entry name" value="SOD_Cu/Zn_/chaperone"/>
</dbReference>
<gene>
    <name evidence="6" type="ORF">SAMN05216232_0597</name>
</gene>
<keyword evidence="7" id="KW-1185">Reference proteome</keyword>
<reference evidence="6 7" key="1">
    <citation type="submission" date="2016-10" db="EMBL/GenBank/DDBJ databases">
        <authorList>
            <person name="Varghese N."/>
            <person name="Submissions S."/>
        </authorList>
    </citation>
    <scope>NUCLEOTIDE SEQUENCE [LARGE SCALE GENOMIC DNA]</scope>
    <source>
        <strain evidence="6 7">CGMCC 1.7734</strain>
    </source>
</reference>
<evidence type="ECO:0000313" key="6">
    <source>
        <dbReference type="EMBL" id="SEP69219.1"/>
    </source>
</evidence>
<evidence type="ECO:0000256" key="3">
    <source>
        <dbReference type="RuleBase" id="RU000393"/>
    </source>
</evidence>
<comment type="similarity">
    <text evidence="1 3">Belongs to the Cu-Zn superoxide dismutase family.</text>
</comment>
<feature type="domain" description="Superoxide dismutase copper/zinc binding" evidence="5">
    <location>
        <begin position="65"/>
        <end position="196"/>
    </location>
</feature>
<dbReference type="Proteomes" id="UP000198733">
    <property type="component" value="Unassembled WGS sequence"/>
</dbReference>
<evidence type="ECO:0000259" key="5">
    <source>
        <dbReference type="Pfam" id="PF00080"/>
    </source>
</evidence>
<dbReference type="Pfam" id="PF00080">
    <property type="entry name" value="Sod_Cu"/>
    <property type="match status" value="1"/>
</dbReference>
<evidence type="ECO:0000313" key="7">
    <source>
        <dbReference type="Proteomes" id="UP000198733"/>
    </source>
</evidence>
<comment type="function">
    <text evidence="2">Destroys radicals which are normally produced within the cells and which are toxic to biological systems. May play a role in favoring mycobacterial survival in phagocytes.</text>
</comment>
<comment type="catalytic activity">
    <reaction evidence="3">
        <text>2 superoxide + 2 H(+) = H2O2 + O2</text>
        <dbReference type="Rhea" id="RHEA:20696"/>
        <dbReference type="ChEBI" id="CHEBI:15378"/>
        <dbReference type="ChEBI" id="CHEBI:15379"/>
        <dbReference type="ChEBI" id="CHEBI:16240"/>
        <dbReference type="ChEBI" id="CHEBI:18421"/>
        <dbReference type="EC" id="1.15.1.1"/>
    </reaction>
</comment>
<dbReference type="Gene3D" id="2.60.40.200">
    <property type="entry name" value="Superoxide dismutase, copper/zinc binding domain"/>
    <property type="match status" value="1"/>
</dbReference>
<dbReference type="EC" id="1.15.1.1" evidence="3"/>
<keyword evidence="3" id="KW-0862">Zinc</keyword>
<proteinExistence type="inferred from homology"/>
<dbReference type="InterPro" id="IPR001424">
    <property type="entry name" value="SOD_Cu_Zn_dom"/>
</dbReference>
<sequence length="198" mass="21310">MKRWVVLLAALLFFMVLSGCADTDDDMENTRHHGSETSIETFGSLSEETTEVNVTMYNRDMEKVGTATIRQVHEGTNITLDASNLPPGTHGFHIHEKGVCETPDFESAGGHFNPTNAKHGFEHPKGPHAGDLPNIVVKEDGTVRTEGIADMVTLIKGKKNSLLGNEGTALIIHAEADDYKSQPSGNAGDRIACGVIGE</sequence>
<dbReference type="PANTHER" id="PTHR10003">
    <property type="entry name" value="SUPEROXIDE DISMUTASE CU-ZN -RELATED"/>
    <property type="match status" value="1"/>
</dbReference>
<comment type="cofactor">
    <cofactor evidence="3">
        <name>Zn(2+)</name>
        <dbReference type="ChEBI" id="CHEBI:29105"/>
    </cofactor>
    <text evidence="3">Binds 1 zinc ion per subunit.</text>
</comment>
<comment type="caution">
    <text evidence="6">The sequence shown here is derived from an EMBL/GenBank/DDBJ whole genome shotgun (WGS) entry which is preliminary data.</text>
</comment>
<keyword evidence="3" id="KW-0560">Oxidoreductase</keyword>
<comment type="cofactor">
    <cofactor evidence="3">
        <name>Cu cation</name>
        <dbReference type="ChEBI" id="CHEBI:23378"/>
    </cofactor>
    <text evidence="3">Binds 1 copper ion per subunit.</text>
</comment>
<keyword evidence="3" id="KW-0479">Metal-binding</keyword>